<evidence type="ECO:0000256" key="1">
    <source>
        <dbReference type="ARBA" id="ARBA00004196"/>
    </source>
</evidence>
<dbReference type="GO" id="GO:0016020">
    <property type="term" value="C:membrane"/>
    <property type="evidence" value="ECO:0007669"/>
    <property type="project" value="InterPro"/>
</dbReference>
<reference evidence="9" key="1">
    <citation type="submission" date="2016-10" db="EMBL/GenBank/DDBJ databases">
        <authorList>
            <person name="Varghese N."/>
            <person name="Submissions S."/>
        </authorList>
    </citation>
    <scope>NUCLEOTIDE SEQUENCE [LARGE SCALE GENOMIC DNA]</scope>
    <source>
        <strain evidence="9">VPI 5359</strain>
    </source>
</reference>
<evidence type="ECO:0000313" key="9">
    <source>
        <dbReference type="Proteomes" id="UP000199652"/>
    </source>
</evidence>
<feature type="domain" description="Ionotropic glutamate receptor C-terminal" evidence="7">
    <location>
        <begin position="39"/>
        <end position="263"/>
    </location>
</feature>
<dbReference type="SMART" id="SM00062">
    <property type="entry name" value="PBPb"/>
    <property type="match status" value="1"/>
</dbReference>
<dbReference type="Pfam" id="PF00497">
    <property type="entry name" value="SBP_bac_3"/>
    <property type="match status" value="1"/>
</dbReference>
<gene>
    <name evidence="8" type="ORF">SAMN04488579_10498</name>
</gene>
<dbReference type="STRING" id="1528.SAMN04488579_10498"/>
<proteinExistence type="inferred from homology"/>
<dbReference type="PROSITE" id="PS01039">
    <property type="entry name" value="SBP_BACTERIAL_3"/>
    <property type="match status" value="1"/>
</dbReference>
<accession>A0A1H3D5J9</accession>
<dbReference type="PANTHER" id="PTHR35936:SF19">
    <property type="entry name" value="AMINO-ACID-BINDING PROTEIN YXEM-RELATED"/>
    <property type="match status" value="1"/>
</dbReference>
<keyword evidence="9" id="KW-1185">Reference proteome</keyword>
<evidence type="ECO:0000256" key="5">
    <source>
        <dbReference type="SAM" id="SignalP"/>
    </source>
</evidence>
<dbReference type="OrthoDB" id="368655at2"/>
<protein>
    <submittedName>
        <fullName evidence="8">Amino acid ABC transporter substrate-binding protein, PAAT family</fullName>
    </submittedName>
</protein>
<evidence type="ECO:0000259" key="7">
    <source>
        <dbReference type="SMART" id="SM00079"/>
    </source>
</evidence>
<sequence>MKKRVFSLSVLLVLIAVFTFAGCGGGNTAKSTDPLEDGVLKIGTNDTYVPLEYRDEENKIVGFDIDLGDAIAKELGVKSEWVSTAWDGIFTGLDAGQYDCIISGTSITEERQKSYNMSDPYLTNGIIIVSRNDDPTKATKATDLNGKKVGVQLETTADIAAQAMINKDGNTMQLSQFDGMLDAFAALEGKTIDYILTDEPVGSFYTALKPDVYSVTSDILSNEPIGVTSRKADTEFATKINETLKKLQDNGTMAELSNKWFGKDVTKNINMELKTIE</sequence>
<dbReference type="InterPro" id="IPR001320">
    <property type="entry name" value="Iontro_rcpt_C"/>
</dbReference>
<evidence type="ECO:0000259" key="6">
    <source>
        <dbReference type="SMART" id="SM00062"/>
    </source>
</evidence>
<evidence type="ECO:0000313" key="8">
    <source>
        <dbReference type="EMBL" id="SDX61681.1"/>
    </source>
</evidence>
<evidence type="ECO:0000256" key="3">
    <source>
        <dbReference type="ARBA" id="ARBA00022729"/>
    </source>
</evidence>
<comment type="subcellular location">
    <subcellularLocation>
        <location evidence="1">Cell envelope</location>
    </subcellularLocation>
</comment>
<dbReference type="Proteomes" id="UP000199652">
    <property type="component" value="Unassembled WGS sequence"/>
</dbReference>
<dbReference type="PANTHER" id="PTHR35936">
    <property type="entry name" value="MEMBRANE-BOUND LYTIC MUREIN TRANSGLYCOSYLASE F"/>
    <property type="match status" value="1"/>
</dbReference>
<evidence type="ECO:0000256" key="4">
    <source>
        <dbReference type="RuleBase" id="RU003744"/>
    </source>
</evidence>
<dbReference type="Gene3D" id="3.40.190.10">
    <property type="entry name" value="Periplasmic binding protein-like II"/>
    <property type="match status" value="2"/>
</dbReference>
<comment type="similarity">
    <text evidence="2 4">Belongs to the bacterial solute-binding protein 3 family.</text>
</comment>
<dbReference type="GO" id="GO:0030313">
    <property type="term" value="C:cell envelope"/>
    <property type="evidence" value="ECO:0007669"/>
    <property type="project" value="UniProtKB-SubCell"/>
</dbReference>
<feature type="signal peptide" evidence="5">
    <location>
        <begin position="1"/>
        <end position="21"/>
    </location>
</feature>
<evidence type="ECO:0000256" key="2">
    <source>
        <dbReference type="ARBA" id="ARBA00010333"/>
    </source>
</evidence>
<name>A0A1H3D5J9_EUBBA</name>
<feature type="chain" id="PRO_5039341745" evidence="5">
    <location>
        <begin position="22"/>
        <end position="277"/>
    </location>
</feature>
<dbReference type="AlphaFoldDB" id="A0A1H3D5J9"/>
<dbReference type="SMART" id="SM00079">
    <property type="entry name" value="PBPe"/>
    <property type="match status" value="1"/>
</dbReference>
<dbReference type="SUPFAM" id="SSF53850">
    <property type="entry name" value="Periplasmic binding protein-like II"/>
    <property type="match status" value="1"/>
</dbReference>
<keyword evidence="3 5" id="KW-0732">Signal</keyword>
<dbReference type="CDD" id="cd13530">
    <property type="entry name" value="PBP2_peptides_like"/>
    <property type="match status" value="1"/>
</dbReference>
<organism evidence="8 9">
    <name type="scientific">Eubacterium barkeri</name>
    <name type="common">Clostridium barkeri</name>
    <dbReference type="NCBI Taxonomy" id="1528"/>
    <lineage>
        <taxon>Bacteria</taxon>
        <taxon>Bacillati</taxon>
        <taxon>Bacillota</taxon>
        <taxon>Clostridia</taxon>
        <taxon>Eubacteriales</taxon>
        <taxon>Eubacteriaceae</taxon>
        <taxon>Eubacterium</taxon>
    </lineage>
</organism>
<dbReference type="PROSITE" id="PS51257">
    <property type="entry name" value="PROKAR_LIPOPROTEIN"/>
    <property type="match status" value="1"/>
</dbReference>
<dbReference type="InterPro" id="IPR018313">
    <property type="entry name" value="SBP_3_CS"/>
</dbReference>
<dbReference type="InterPro" id="IPR001638">
    <property type="entry name" value="Solute-binding_3/MltF_N"/>
</dbReference>
<dbReference type="GO" id="GO:0015276">
    <property type="term" value="F:ligand-gated monoatomic ion channel activity"/>
    <property type="evidence" value="ECO:0007669"/>
    <property type="project" value="InterPro"/>
</dbReference>
<feature type="domain" description="Solute-binding protein family 3/N-terminal" evidence="6">
    <location>
        <begin position="39"/>
        <end position="264"/>
    </location>
</feature>
<dbReference type="RefSeq" id="WP_090243695.1">
    <property type="nucleotide sequence ID" value="NZ_FNOU01000004.1"/>
</dbReference>
<dbReference type="EMBL" id="FNOU01000004">
    <property type="protein sequence ID" value="SDX61681.1"/>
    <property type="molecule type" value="Genomic_DNA"/>
</dbReference>